<reference evidence="6 7" key="1">
    <citation type="journal article" date="2016" name="Nat. Commun.">
        <title>Thousands of microbial genomes shed light on interconnected biogeochemical processes in an aquifer system.</title>
        <authorList>
            <person name="Anantharaman K."/>
            <person name="Brown C.T."/>
            <person name="Hug L.A."/>
            <person name="Sharon I."/>
            <person name="Castelle C.J."/>
            <person name="Probst A.J."/>
            <person name="Thomas B.C."/>
            <person name="Singh A."/>
            <person name="Wilkins M.J."/>
            <person name="Karaoz U."/>
            <person name="Brodie E.L."/>
            <person name="Williams K.H."/>
            <person name="Hubbard S.S."/>
            <person name="Banfield J.F."/>
        </authorList>
    </citation>
    <scope>NUCLEOTIDE SEQUENCE [LARGE SCALE GENOMIC DNA]</scope>
</reference>
<evidence type="ECO:0000256" key="1">
    <source>
        <dbReference type="ARBA" id="ARBA00004370"/>
    </source>
</evidence>
<dbReference type="Proteomes" id="UP000179113">
    <property type="component" value="Unassembled WGS sequence"/>
</dbReference>
<evidence type="ECO:0000256" key="2">
    <source>
        <dbReference type="ARBA" id="ARBA00022692"/>
    </source>
</evidence>
<evidence type="ECO:0000313" key="6">
    <source>
        <dbReference type="EMBL" id="OGC68321.1"/>
    </source>
</evidence>
<evidence type="ECO:0000256" key="5">
    <source>
        <dbReference type="NCBIfam" id="TIGR02228"/>
    </source>
</evidence>
<evidence type="ECO:0000256" key="4">
    <source>
        <dbReference type="ARBA" id="ARBA00023136"/>
    </source>
</evidence>
<gene>
    <name evidence="6" type="ORF">A2415_04530</name>
</gene>
<keyword evidence="3" id="KW-1133">Transmembrane helix</keyword>
<dbReference type="CDD" id="cd06530">
    <property type="entry name" value="S26_SPase_I"/>
    <property type="match status" value="1"/>
</dbReference>
<dbReference type="InterPro" id="IPR001733">
    <property type="entry name" value="Peptidase_S26B"/>
</dbReference>
<dbReference type="Gene3D" id="2.10.109.10">
    <property type="entry name" value="Umud Fragment, subunit A"/>
    <property type="match status" value="1"/>
</dbReference>
<evidence type="ECO:0000256" key="3">
    <source>
        <dbReference type="ARBA" id="ARBA00022989"/>
    </source>
</evidence>
<dbReference type="GO" id="GO:0006465">
    <property type="term" value="P:signal peptide processing"/>
    <property type="evidence" value="ECO:0007669"/>
    <property type="project" value="UniProtKB-UniRule"/>
</dbReference>
<dbReference type="AlphaFoldDB" id="A0A1F4WFZ5"/>
<dbReference type="GO" id="GO:0016020">
    <property type="term" value="C:membrane"/>
    <property type="evidence" value="ECO:0007669"/>
    <property type="project" value="UniProtKB-SubCell"/>
</dbReference>
<proteinExistence type="predicted"/>
<dbReference type="NCBIfam" id="TIGR02228">
    <property type="entry name" value="sigpep_I_arch"/>
    <property type="match status" value="1"/>
</dbReference>
<comment type="subcellular location">
    <subcellularLocation>
        <location evidence="1">Membrane</location>
    </subcellularLocation>
</comment>
<dbReference type="EC" id="3.4.21.89" evidence="5"/>
<keyword evidence="4" id="KW-0472">Membrane</keyword>
<keyword evidence="2" id="KW-0812">Transmembrane</keyword>
<dbReference type="EMBL" id="MEWA01000049">
    <property type="protein sequence ID" value="OGC68321.1"/>
    <property type="molecule type" value="Genomic_DNA"/>
</dbReference>
<dbReference type="GO" id="GO:0004252">
    <property type="term" value="F:serine-type endopeptidase activity"/>
    <property type="evidence" value="ECO:0007669"/>
    <property type="project" value="UniProtKB-UniRule"/>
</dbReference>
<dbReference type="GO" id="GO:0009003">
    <property type="term" value="F:signal peptidase activity"/>
    <property type="evidence" value="ECO:0007669"/>
    <property type="project" value="UniProtKB-EC"/>
</dbReference>
<organism evidence="6 7">
    <name type="scientific">candidate division WWE3 bacterium RIFOXYC1_FULL_39_7</name>
    <dbReference type="NCBI Taxonomy" id="1802643"/>
    <lineage>
        <taxon>Bacteria</taxon>
        <taxon>Katanobacteria</taxon>
    </lineage>
</organism>
<dbReference type="SUPFAM" id="SSF51306">
    <property type="entry name" value="LexA/Signal peptidase"/>
    <property type="match status" value="1"/>
</dbReference>
<sequence>MKWSKKFIEKFTSIIPYINERLYGEKKRIKLTESAKELSSPKVRLSINYPFMNDITRSLEVNAKGEIFGIADTNSMEPLMDAGHKVLVVPFKNKDELQVGDIVVFDRGDHPLVIHRIIELKAEGIVTLGDNVVWKDQDFVTVNSEGEFTGKTLYTPYKKVKYICVGIIY</sequence>
<dbReference type="InterPro" id="IPR019533">
    <property type="entry name" value="Peptidase_S26"/>
</dbReference>
<comment type="caution">
    <text evidence="6">The sequence shown here is derived from an EMBL/GenBank/DDBJ whole genome shotgun (WGS) entry which is preliminary data.</text>
</comment>
<protein>
    <recommendedName>
        <fullName evidence="5">Signal peptidase I</fullName>
        <ecNumber evidence="5">3.4.21.89</ecNumber>
    </recommendedName>
</protein>
<accession>A0A1F4WFZ5</accession>
<dbReference type="InterPro" id="IPR036286">
    <property type="entry name" value="LexA/Signal_pep-like_sf"/>
</dbReference>
<name>A0A1F4WFZ5_UNCKA</name>
<evidence type="ECO:0000313" key="7">
    <source>
        <dbReference type="Proteomes" id="UP000179113"/>
    </source>
</evidence>